<evidence type="ECO:0000313" key="2">
    <source>
        <dbReference type="EMBL" id="KAL2785318.1"/>
    </source>
</evidence>
<evidence type="ECO:0000313" key="3">
    <source>
        <dbReference type="Proteomes" id="UP001610563"/>
    </source>
</evidence>
<dbReference type="Proteomes" id="UP001610563">
    <property type="component" value="Unassembled WGS sequence"/>
</dbReference>
<proteinExistence type="predicted"/>
<feature type="chain" id="PRO_5045674136" description="Secreted protein" evidence="1">
    <location>
        <begin position="17"/>
        <end position="112"/>
    </location>
</feature>
<name>A0ABR4FPX4_9EURO</name>
<reference evidence="2 3" key="1">
    <citation type="submission" date="2024-07" db="EMBL/GenBank/DDBJ databases">
        <title>Section-level genome sequencing and comparative genomics of Aspergillus sections Usti and Cavernicolus.</title>
        <authorList>
            <consortium name="Lawrence Berkeley National Laboratory"/>
            <person name="Nybo J.L."/>
            <person name="Vesth T.C."/>
            <person name="Theobald S."/>
            <person name="Frisvad J.C."/>
            <person name="Larsen T.O."/>
            <person name="Kjaerboelling I."/>
            <person name="Rothschild-Mancinelli K."/>
            <person name="Lyhne E.K."/>
            <person name="Kogle M.E."/>
            <person name="Barry K."/>
            <person name="Clum A."/>
            <person name="Na H."/>
            <person name="Ledsgaard L."/>
            <person name="Lin J."/>
            <person name="Lipzen A."/>
            <person name="Kuo A."/>
            <person name="Riley R."/>
            <person name="Mondo S."/>
            <person name="Labutti K."/>
            <person name="Haridas S."/>
            <person name="Pangalinan J."/>
            <person name="Salamov A.A."/>
            <person name="Simmons B.A."/>
            <person name="Magnuson J.K."/>
            <person name="Chen J."/>
            <person name="Drula E."/>
            <person name="Henrissat B."/>
            <person name="Wiebenga A."/>
            <person name="Lubbers R.J."/>
            <person name="Gomes A.C."/>
            <person name="Makela M.R."/>
            <person name="Stajich J."/>
            <person name="Grigoriev I.V."/>
            <person name="Mortensen U.H."/>
            <person name="De Vries R.P."/>
            <person name="Baker S.E."/>
            <person name="Andersen M.R."/>
        </authorList>
    </citation>
    <scope>NUCLEOTIDE SEQUENCE [LARGE SCALE GENOMIC DNA]</scope>
    <source>
        <strain evidence="2 3">CBS 209.92</strain>
    </source>
</reference>
<comment type="caution">
    <text evidence="2">The sequence shown here is derived from an EMBL/GenBank/DDBJ whole genome shotgun (WGS) entry which is preliminary data.</text>
</comment>
<evidence type="ECO:0000256" key="1">
    <source>
        <dbReference type="SAM" id="SignalP"/>
    </source>
</evidence>
<feature type="signal peptide" evidence="1">
    <location>
        <begin position="1"/>
        <end position="16"/>
    </location>
</feature>
<organism evidence="2 3">
    <name type="scientific">Aspergillus keveii</name>
    <dbReference type="NCBI Taxonomy" id="714993"/>
    <lineage>
        <taxon>Eukaryota</taxon>
        <taxon>Fungi</taxon>
        <taxon>Dikarya</taxon>
        <taxon>Ascomycota</taxon>
        <taxon>Pezizomycotina</taxon>
        <taxon>Eurotiomycetes</taxon>
        <taxon>Eurotiomycetidae</taxon>
        <taxon>Eurotiales</taxon>
        <taxon>Aspergillaceae</taxon>
        <taxon>Aspergillus</taxon>
        <taxon>Aspergillus subgen. Nidulantes</taxon>
    </lineage>
</organism>
<protein>
    <recommendedName>
        <fullName evidence="4">Secreted protein</fullName>
    </recommendedName>
</protein>
<sequence length="112" mass="12676">MRTLLTFLSLHIPTSPSLVTECSCVLPHPGLVRRWPQIQKPAVLEPQSTLYESSARACVYVQDHLARQQIQINTTIEVLGGPRFLEIGEGPSLQVLFGRSYSTAELRKRKYR</sequence>
<gene>
    <name evidence="2" type="ORF">BJX66DRAFT_61330</name>
</gene>
<accession>A0ABR4FPX4</accession>
<keyword evidence="3" id="KW-1185">Reference proteome</keyword>
<keyword evidence="1" id="KW-0732">Signal</keyword>
<evidence type="ECO:0008006" key="4">
    <source>
        <dbReference type="Google" id="ProtNLM"/>
    </source>
</evidence>
<dbReference type="EMBL" id="JBFTWV010000148">
    <property type="protein sequence ID" value="KAL2785318.1"/>
    <property type="molecule type" value="Genomic_DNA"/>
</dbReference>